<dbReference type="CDD" id="cd03219">
    <property type="entry name" value="ABC_Mj1267_LivG_branched"/>
    <property type="match status" value="1"/>
</dbReference>
<dbReference type="GO" id="GO:0015192">
    <property type="term" value="F:L-phenylalanine transmembrane transporter activity"/>
    <property type="evidence" value="ECO:0007669"/>
    <property type="project" value="TreeGrafter"/>
</dbReference>
<dbReference type="FunFam" id="3.40.50.300:FF:000421">
    <property type="entry name" value="Branched-chain amino acid ABC transporter ATP-binding protein"/>
    <property type="match status" value="1"/>
</dbReference>
<dbReference type="GO" id="GO:0005524">
    <property type="term" value="F:ATP binding"/>
    <property type="evidence" value="ECO:0007669"/>
    <property type="project" value="UniProtKB-KW"/>
</dbReference>
<dbReference type="GO" id="GO:1903806">
    <property type="term" value="P:L-isoleucine import across plasma membrane"/>
    <property type="evidence" value="ECO:0007669"/>
    <property type="project" value="TreeGrafter"/>
</dbReference>
<dbReference type="GO" id="GO:0015188">
    <property type="term" value="F:L-isoleucine transmembrane transporter activity"/>
    <property type="evidence" value="ECO:0007669"/>
    <property type="project" value="TreeGrafter"/>
</dbReference>
<dbReference type="InterPro" id="IPR032823">
    <property type="entry name" value="BCA_ABC_TP_C"/>
</dbReference>
<gene>
    <name evidence="5" type="ORF">LQE92_11395</name>
</gene>
<reference evidence="5 6" key="1">
    <citation type="submission" date="2021-11" db="EMBL/GenBank/DDBJ databases">
        <title>Lacrimispora sp. nov. NSJ-141 isolated from human feces.</title>
        <authorList>
            <person name="Abdugheni R."/>
        </authorList>
    </citation>
    <scope>NUCLEOTIDE SEQUENCE [LARGE SCALE GENOMIC DNA]</scope>
    <source>
        <strain evidence="5 6">NSJ-141</strain>
    </source>
</reference>
<dbReference type="GO" id="GO:1903805">
    <property type="term" value="P:L-valine import across plasma membrane"/>
    <property type="evidence" value="ECO:0007669"/>
    <property type="project" value="TreeGrafter"/>
</dbReference>
<dbReference type="RefSeq" id="WP_231063081.1">
    <property type="nucleotide sequence ID" value="NZ_JAJNOR010000006.1"/>
</dbReference>
<evidence type="ECO:0000313" key="6">
    <source>
        <dbReference type="Proteomes" id="UP001299265"/>
    </source>
</evidence>
<dbReference type="InterPro" id="IPR027417">
    <property type="entry name" value="P-loop_NTPase"/>
</dbReference>
<evidence type="ECO:0000313" key="5">
    <source>
        <dbReference type="EMBL" id="MCD2493223.1"/>
    </source>
</evidence>
<feature type="domain" description="ABC transporter" evidence="4">
    <location>
        <begin position="5"/>
        <end position="252"/>
    </location>
</feature>
<dbReference type="PANTHER" id="PTHR45772">
    <property type="entry name" value="CONSERVED COMPONENT OF ABC TRANSPORTER FOR NATURAL AMINO ACIDS-RELATED"/>
    <property type="match status" value="1"/>
</dbReference>
<dbReference type="GO" id="GO:0005304">
    <property type="term" value="F:L-valine transmembrane transporter activity"/>
    <property type="evidence" value="ECO:0007669"/>
    <property type="project" value="TreeGrafter"/>
</dbReference>
<dbReference type="SMART" id="SM00382">
    <property type="entry name" value="AAA"/>
    <property type="match status" value="1"/>
</dbReference>
<dbReference type="GO" id="GO:0005886">
    <property type="term" value="C:plasma membrane"/>
    <property type="evidence" value="ECO:0007669"/>
    <property type="project" value="TreeGrafter"/>
</dbReference>
<protein>
    <submittedName>
        <fullName evidence="5">ABC transporter ATP-binding protein</fullName>
    </submittedName>
</protein>
<dbReference type="GO" id="GO:0042941">
    <property type="term" value="P:D-alanine transmembrane transport"/>
    <property type="evidence" value="ECO:0007669"/>
    <property type="project" value="TreeGrafter"/>
</dbReference>
<proteinExistence type="predicted"/>
<dbReference type="GO" id="GO:0016887">
    <property type="term" value="F:ATP hydrolysis activity"/>
    <property type="evidence" value="ECO:0007669"/>
    <property type="project" value="InterPro"/>
</dbReference>
<dbReference type="SUPFAM" id="SSF52540">
    <property type="entry name" value="P-loop containing nucleoside triphosphate hydrolases"/>
    <property type="match status" value="1"/>
</dbReference>
<dbReference type="InterPro" id="IPR003439">
    <property type="entry name" value="ABC_transporter-like_ATP-bd"/>
</dbReference>
<dbReference type="Gene3D" id="3.40.50.300">
    <property type="entry name" value="P-loop containing nucleotide triphosphate hydrolases"/>
    <property type="match status" value="1"/>
</dbReference>
<accession>A0AAP2RLH4</accession>
<evidence type="ECO:0000256" key="3">
    <source>
        <dbReference type="ARBA" id="ARBA00022840"/>
    </source>
</evidence>
<sequence>MNANLVVTGLTQKFGGLTALNDVNMEVRFGEIVGVIGPNGAGKTTLFNIITGVYQPTAGTIMLNEKKINGLKKYEITRLGFARTFQNIRLFKQMSVLDNVMMGMCCRSKASIFDNLFNTPKKRREEKLQEQKALEILETMGLLDYKYDSPASLPYGEQRRLEIARAMATDATILLLDEPAAGMNEQETADLLITVSKLRDSGYTIILIEHDMKFVMNVCDRLYVLNHGELICAGTPGEVKTNPDVINAYLGKEEEE</sequence>
<dbReference type="InterPro" id="IPR051120">
    <property type="entry name" value="ABC_AA/LPS_Transport"/>
</dbReference>
<name>A0AAP2RLH4_9FIRM</name>
<keyword evidence="3 5" id="KW-0067">ATP-binding</keyword>
<evidence type="ECO:0000256" key="1">
    <source>
        <dbReference type="ARBA" id="ARBA00022448"/>
    </source>
</evidence>
<dbReference type="Pfam" id="PF00005">
    <property type="entry name" value="ABC_tran"/>
    <property type="match status" value="1"/>
</dbReference>
<dbReference type="AlphaFoldDB" id="A0AAP2RLH4"/>
<evidence type="ECO:0000256" key="2">
    <source>
        <dbReference type="ARBA" id="ARBA00022741"/>
    </source>
</evidence>
<dbReference type="Proteomes" id="UP001299265">
    <property type="component" value="Unassembled WGS sequence"/>
</dbReference>
<evidence type="ECO:0000259" key="4">
    <source>
        <dbReference type="PROSITE" id="PS50893"/>
    </source>
</evidence>
<dbReference type="EMBL" id="JAJNOR010000006">
    <property type="protein sequence ID" value="MCD2493223.1"/>
    <property type="molecule type" value="Genomic_DNA"/>
</dbReference>
<dbReference type="PROSITE" id="PS50893">
    <property type="entry name" value="ABC_TRANSPORTER_2"/>
    <property type="match status" value="1"/>
</dbReference>
<keyword evidence="1" id="KW-0813">Transport</keyword>
<comment type="caution">
    <text evidence="5">The sequence shown here is derived from an EMBL/GenBank/DDBJ whole genome shotgun (WGS) entry which is preliminary data.</text>
</comment>
<dbReference type="GO" id="GO:0015808">
    <property type="term" value="P:L-alanine transport"/>
    <property type="evidence" value="ECO:0007669"/>
    <property type="project" value="TreeGrafter"/>
</dbReference>
<dbReference type="Pfam" id="PF12399">
    <property type="entry name" value="BCA_ABC_TP_C"/>
    <property type="match status" value="1"/>
</dbReference>
<keyword evidence="6" id="KW-1185">Reference proteome</keyword>
<dbReference type="InterPro" id="IPR003593">
    <property type="entry name" value="AAA+_ATPase"/>
</dbReference>
<organism evidence="5 6">
    <name type="scientific">Lientehia hominis</name>
    <dbReference type="NCBI Taxonomy" id="2897778"/>
    <lineage>
        <taxon>Bacteria</taxon>
        <taxon>Bacillati</taxon>
        <taxon>Bacillota</taxon>
        <taxon>Clostridia</taxon>
        <taxon>Lachnospirales</taxon>
        <taxon>Lachnospiraceae</taxon>
        <taxon>Lientehia</taxon>
    </lineage>
</organism>
<keyword evidence="2" id="KW-0547">Nucleotide-binding</keyword>
<dbReference type="PANTHER" id="PTHR45772:SF7">
    <property type="entry name" value="AMINO ACID ABC TRANSPORTER ATP-BINDING PROTEIN"/>
    <property type="match status" value="1"/>
</dbReference>